<dbReference type="RefSeq" id="XP_026625558.1">
    <property type="nucleotide sequence ID" value="XM_026766636.1"/>
</dbReference>
<keyword evidence="2" id="KW-1185">Reference proteome</keyword>
<evidence type="ECO:0000313" key="2">
    <source>
        <dbReference type="Proteomes" id="UP000253729"/>
    </source>
</evidence>
<dbReference type="GeneID" id="38134992"/>
<name>A0A3F3Q1I4_9EURO</name>
<sequence length="87" mass="9947">MKSIQSVNLYKRRKISQALPYLLPSIWGQPSRNMAQEYATLCPARSSFPLCPPHDLRLKIGGLESSSAFSDQYIRRCLTVSHYSNWS</sequence>
<gene>
    <name evidence="1" type="ORF">BDQ94DRAFT_145398</name>
</gene>
<evidence type="ECO:0000313" key="1">
    <source>
        <dbReference type="EMBL" id="RDH32536.1"/>
    </source>
</evidence>
<organism evidence="1 2">
    <name type="scientific">Aspergillus welwitschiae</name>
    <dbReference type="NCBI Taxonomy" id="1341132"/>
    <lineage>
        <taxon>Eukaryota</taxon>
        <taxon>Fungi</taxon>
        <taxon>Dikarya</taxon>
        <taxon>Ascomycota</taxon>
        <taxon>Pezizomycotina</taxon>
        <taxon>Eurotiomycetes</taxon>
        <taxon>Eurotiomycetidae</taxon>
        <taxon>Eurotiales</taxon>
        <taxon>Aspergillaceae</taxon>
        <taxon>Aspergillus</taxon>
        <taxon>Aspergillus subgen. Circumdati</taxon>
    </lineage>
</organism>
<protein>
    <submittedName>
        <fullName evidence="1">Uncharacterized protein</fullName>
    </submittedName>
</protein>
<proteinExistence type="predicted"/>
<dbReference type="EMBL" id="KZ852050">
    <property type="protein sequence ID" value="RDH32536.1"/>
    <property type="molecule type" value="Genomic_DNA"/>
</dbReference>
<reference evidence="1 2" key="1">
    <citation type="submission" date="2018-07" db="EMBL/GenBank/DDBJ databases">
        <title>The genomes of Aspergillus section Nigri reveals drivers in fungal speciation.</title>
        <authorList>
            <consortium name="DOE Joint Genome Institute"/>
            <person name="Vesth T.C."/>
            <person name="Nybo J."/>
            <person name="Theobald S."/>
            <person name="Brandl J."/>
            <person name="Frisvad J.C."/>
            <person name="Nielsen K.F."/>
            <person name="Lyhne E.K."/>
            <person name="Kogle M.E."/>
            <person name="Kuo A."/>
            <person name="Riley R."/>
            <person name="Clum A."/>
            <person name="Nolan M."/>
            <person name="Lipzen A."/>
            <person name="Salamov A."/>
            <person name="Henrissat B."/>
            <person name="Wiebenga A."/>
            <person name="De vries R.P."/>
            <person name="Grigoriev I.V."/>
            <person name="Mortensen U.H."/>
            <person name="Andersen M.R."/>
            <person name="Baker S.E."/>
        </authorList>
    </citation>
    <scope>NUCLEOTIDE SEQUENCE [LARGE SCALE GENOMIC DNA]</scope>
    <source>
        <strain evidence="1 2">CBS 139.54b</strain>
    </source>
</reference>
<dbReference type="Proteomes" id="UP000253729">
    <property type="component" value="Unassembled WGS sequence"/>
</dbReference>
<dbReference type="AlphaFoldDB" id="A0A3F3Q1I4"/>
<accession>A0A3F3Q1I4</accession>